<sequence length="39" mass="4285">MRANRQNTGLAYPDCHEKQPAAGGDSEQKGAVRLKFLLI</sequence>
<evidence type="ECO:0000313" key="2">
    <source>
        <dbReference type="EMBL" id="QDU79034.1"/>
    </source>
</evidence>
<keyword evidence="3" id="KW-1185">Reference proteome</keyword>
<name>A0A518CIM7_9PLAN</name>
<accession>A0A518CIM7</accession>
<evidence type="ECO:0000256" key="1">
    <source>
        <dbReference type="SAM" id="MobiDB-lite"/>
    </source>
</evidence>
<dbReference type="Proteomes" id="UP000317178">
    <property type="component" value="Chromosome"/>
</dbReference>
<proteinExistence type="predicted"/>
<dbReference type="KEGG" id="plon:Pla110_07380"/>
<dbReference type="AlphaFoldDB" id="A0A518CIM7"/>
<reference evidence="2 3" key="1">
    <citation type="submission" date="2019-02" db="EMBL/GenBank/DDBJ databases">
        <title>Deep-cultivation of Planctomycetes and their phenomic and genomic characterization uncovers novel biology.</title>
        <authorList>
            <person name="Wiegand S."/>
            <person name="Jogler M."/>
            <person name="Boedeker C."/>
            <person name="Pinto D."/>
            <person name="Vollmers J."/>
            <person name="Rivas-Marin E."/>
            <person name="Kohn T."/>
            <person name="Peeters S.H."/>
            <person name="Heuer A."/>
            <person name="Rast P."/>
            <person name="Oberbeckmann S."/>
            <person name="Bunk B."/>
            <person name="Jeske O."/>
            <person name="Meyerdierks A."/>
            <person name="Storesund J.E."/>
            <person name="Kallscheuer N."/>
            <person name="Luecker S."/>
            <person name="Lage O.M."/>
            <person name="Pohl T."/>
            <person name="Merkel B.J."/>
            <person name="Hornburger P."/>
            <person name="Mueller R.-W."/>
            <person name="Bruemmer F."/>
            <person name="Labrenz M."/>
            <person name="Spormann A.M."/>
            <person name="Op den Camp H."/>
            <person name="Overmann J."/>
            <person name="Amann R."/>
            <person name="Jetten M.S.M."/>
            <person name="Mascher T."/>
            <person name="Medema M.H."/>
            <person name="Devos D.P."/>
            <person name="Kaster A.-K."/>
            <person name="Ovreas L."/>
            <person name="Rohde M."/>
            <person name="Galperin M.Y."/>
            <person name="Jogler C."/>
        </authorList>
    </citation>
    <scope>NUCLEOTIDE SEQUENCE [LARGE SCALE GENOMIC DNA]</scope>
    <source>
        <strain evidence="2 3">Pla110</strain>
    </source>
</reference>
<protein>
    <submittedName>
        <fullName evidence="2">Uncharacterized protein</fullName>
    </submittedName>
</protein>
<feature type="region of interest" description="Disordered" evidence="1">
    <location>
        <begin position="1"/>
        <end position="27"/>
    </location>
</feature>
<dbReference type="EMBL" id="CP036281">
    <property type="protein sequence ID" value="QDU79034.1"/>
    <property type="molecule type" value="Genomic_DNA"/>
</dbReference>
<organism evidence="2 3">
    <name type="scientific">Polystyrenella longa</name>
    <dbReference type="NCBI Taxonomy" id="2528007"/>
    <lineage>
        <taxon>Bacteria</taxon>
        <taxon>Pseudomonadati</taxon>
        <taxon>Planctomycetota</taxon>
        <taxon>Planctomycetia</taxon>
        <taxon>Planctomycetales</taxon>
        <taxon>Planctomycetaceae</taxon>
        <taxon>Polystyrenella</taxon>
    </lineage>
</organism>
<evidence type="ECO:0000313" key="3">
    <source>
        <dbReference type="Proteomes" id="UP000317178"/>
    </source>
</evidence>
<gene>
    <name evidence="2" type="ORF">Pla110_07380</name>
</gene>